<feature type="transmembrane region" description="Helical" evidence="1">
    <location>
        <begin position="20"/>
        <end position="43"/>
    </location>
</feature>
<keyword evidence="1" id="KW-1133">Transmembrane helix</keyword>
<dbReference type="GeneID" id="9945100"/>
<reference evidence="2" key="1">
    <citation type="submission" date="2012-04" db="EMBL/GenBank/DDBJ databases">
        <title>The Genome Sequence of Loa loa.</title>
        <authorList>
            <consortium name="The Broad Institute Genome Sequencing Platform"/>
            <consortium name="Broad Institute Genome Sequencing Center for Infectious Disease"/>
            <person name="Nutman T.B."/>
            <person name="Fink D.L."/>
            <person name="Russ C."/>
            <person name="Young S."/>
            <person name="Zeng Q."/>
            <person name="Gargeya S."/>
            <person name="Alvarado L."/>
            <person name="Berlin A."/>
            <person name="Chapman S.B."/>
            <person name="Chen Z."/>
            <person name="Freedman E."/>
            <person name="Gellesch M."/>
            <person name="Goldberg J."/>
            <person name="Griggs A."/>
            <person name="Gujja S."/>
            <person name="Heilman E.R."/>
            <person name="Heiman D."/>
            <person name="Howarth C."/>
            <person name="Mehta T."/>
            <person name="Neiman D."/>
            <person name="Pearson M."/>
            <person name="Roberts A."/>
            <person name="Saif S."/>
            <person name="Shea T."/>
            <person name="Shenoy N."/>
            <person name="Sisk P."/>
            <person name="Stolte C."/>
            <person name="Sykes S."/>
            <person name="White J."/>
            <person name="Yandava C."/>
            <person name="Haas B."/>
            <person name="Henn M.R."/>
            <person name="Nusbaum C."/>
            <person name="Birren B."/>
        </authorList>
    </citation>
    <scope>NUCLEOTIDE SEQUENCE [LARGE SCALE GENOMIC DNA]</scope>
</reference>
<keyword evidence="1" id="KW-0812">Transmembrane</keyword>
<dbReference type="AlphaFoldDB" id="A0A1S0TX04"/>
<evidence type="ECO:0000313" key="2">
    <source>
        <dbReference type="EMBL" id="EFO20812.1"/>
    </source>
</evidence>
<dbReference type="EMBL" id="JH712187">
    <property type="protein sequence ID" value="EFO20812.1"/>
    <property type="molecule type" value="Genomic_DNA"/>
</dbReference>
<evidence type="ECO:0000256" key="1">
    <source>
        <dbReference type="SAM" id="Phobius"/>
    </source>
</evidence>
<keyword evidence="1" id="KW-0472">Membrane</keyword>
<sequence>MDVVQDEVELNRILLADGVLLLMLVWICSQTMLGGGLAIHITVGTKEIFGIKKYLKEIVKKKLAQPYSTVTSIEIRHTTHSRNKNELKLMMIGLVMNVMPTVNNTAHRNYIFLAEMNMRNSHIIDI</sequence>
<dbReference type="CTD" id="9945100"/>
<dbReference type="KEGG" id="loa:LOAG_07681"/>
<proteinExistence type="predicted"/>
<organism evidence="2">
    <name type="scientific">Loa loa</name>
    <name type="common">Eye worm</name>
    <name type="synonym">Filaria loa</name>
    <dbReference type="NCBI Taxonomy" id="7209"/>
    <lineage>
        <taxon>Eukaryota</taxon>
        <taxon>Metazoa</taxon>
        <taxon>Ecdysozoa</taxon>
        <taxon>Nematoda</taxon>
        <taxon>Chromadorea</taxon>
        <taxon>Rhabditida</taxon>
        <taxon>Spirurina</taxon>
        <taxon>Spiruromorpha</taxon>
        <taxon>Filarioidea</taxon>
        <taxon>Onchocercidae</taxon>
        <taxon>Loa</taxon>
    </lineage>
</organism>
<protein>
    <submittedName>
        <fullName evidence="2">Uncharacterized protein</fullName>
    </submittedName>
</protein>
<dbReference type="InParanoid" id="A0A1S0TX04"/>
<dbReference type="RefSeq" id="XP_003143262.1">
    <property type="nucleotide sequence ID" value="XM_003143214.1"/>
</dbReference>
<accession>A0A1S0TX04</accession>
<name>A0A1S0TX04_LOALO</name>
<gene>
    <name evidence="2" type="ORF">LOAG_07681</name>
</gene>